<name>A0ABW8BHK7_9ACTN</name>
<dbReference type="EMBL" id="JBITPR010000050">
    <property type="protein sequence ID" value="MFI7874288.1"/>
    <property type="molecule type" value="Genomic_DNA"/>
</dbReference>
<comment type="caution">
    <text evidence="1">The sequence shown here is derived from an EMBL/GenBank/DDBJ whole genome shotgun (WGS) entry which is preliminary data.</text>
</comment>
<proteinExistence type="predicted"/>
<keyword evidence="2" id="KW-1185">Reference proteome</keyword>
<evidence type="ECO:0000313" key="2">
    <source>
        <dbReference type="Proteomes" id="UP001614264"/>
    </source>
</evidence>
<dbReference type="Proteomes" id="UP001614264">
    <property type="component" value="Unassembled WGS sequence"/>
</dbReference>
<sequence length="140" mass="15460">MTKYDSDLPPKASSEVIAEREGLADEVCRELERAGLPVHRGGLEAGPHDRPGADVHVDTFEDGGVYVDWNSAKELRDAALQLFEKGIDFTNPPRVVVHHKNVHDYMQSALLGILVSAGFQVEEADRFTHGTAVLVKERQD</sequence>
<gene>
    <name evidence="1" type="ORF">AB4829_27280</name>
</gene>
<dbReference type="RefSeq" id="WP_399594324.1">
    <property type="nucleotide sequence ID" value="NZ_JBITPR010000050.1"/>
</dbReference>
<evidence type="ECO:0000313" key="1">
    <source>
        <dbReference type="EMBL" id="MFI7874288.1"/>
    </source>
</evidence>
<protein>
    <submittedName>
        <fullName evidence="1">Uncharacterized protein</fullName>
    </submittedName>
</protein>
<accession>A0ABW8BHK7</accession>
<organism evidence="1 2">
    <name type="scientific">Streptomyces salinarius</name>
    <dbReference type="NCBI Taxonomy" id="2762598"/>
    <lineage>
        <taxon>Bacteria</taxon>
        <taxon>Bacillati</taxon>
        <taxon>Actinomycetota</taxon>
        <taxon>Actinomycetes</taxon>
        <taxon>Kitasatosporales</taxon>
        <taxon>Streptomycetaceae</taxon>
        <taxon>Streptomyces</taxon>
    </lineage>
</organism>
<reference evidence="1 2" key="1">
    <citation type="submission" date="2024-07" db="EMBL/GenBank/DDBJ databases">
        <title>Whole genome sequencing of Prodigiosin pigment-producing Streptomyces salinarius isolated from rhizosphere soil of Arachis hypogaea.</title>
        <authorList>
            <person name="Vidhya A."/>
            <person name="Ramya S."/>
        </authorList>
    </citation>
    <scope>NUCLEOTIDE SEQUENCE [LARGE SCALE GENOMIC DNA]</scope>
    <source>
        <strain evidence="1 2">VRMG2420</strain>
    </source>
</reference>